<reference evidence="3" key="1">
    <citation type="journal article" date="2019" name="Int. J. Syst. Evol. Microbiol.">
        <title>The Global Catalogue of Microorganisms (GCM) 10K type strain sequencing project: providing services to taxonomists for standard genome sequencing and annotation.</title>
        <authorList>
            <consortium name="The Broad Institute Genomics Platform"/>
            <consortium name="The Broad Institute Genome Sequencing Center for Infectious Disease"/>
            <person name="Wu L."/>
            <person name="Ma J."/>
        </authorList>
    </citation>
    <scope>NUCLEOTIDE SEQUENCE [LARGE SCALE GENOMIC DNA]</scope>
    <source>
        <strain evidence="3">CGMCC 4.1621</strain>
    </source>
</reference>
<keyword evidence="1" id="KW-0472">Membrane</keyword>
<comment type="caution">
    <text evidence="2">The sequence shown here is derived from an EMBL/GenBank/DDBJ whole genome shotgun (WGS) entry which is preliminary data.</text>
</comment>
<gene>
    <name evidence="2" type="ORF">ACFQIC_01940</name>
</gene>
<proteinExistence type="predicted"/>
<evidence type="ECO:0008006" key="4">
    <source>
        <dbReference type="Google" id="ProtNLM"/>
    </source>
</evidence>
<dbReference type="RefSeq" id="WP_204706758.1">
    <property type="nucleotide sequence ID" value="NZ_JBHSZV010000004.1"/>
</dbReference>
<dbReference type="EMBL" id="JBHSZV010000004">
    <property type="protein sequence ID" value="MFC7060635.1"/>
    <property type="molecule type" value="Genomic_DNA"/>
</dbReference>
<keyword evidence="1" id="KW-0812">Transmembrane</keyword>
<feature type="transmembrane region" description="Helical" evidence="1">
    <location>
        <begin position="6"/>
        <end position="22"/>
    </location>
</feature>
<evidence type="ECO:0000313" key="3">
    <source>
        <dbReference type="Proteomes" id="UP001596410"/>
    </source>
</evidence>
<protein>
    <recommendedName>
        <fullName evidence="4">Resolvase HTH domain-containing protein</fullName>
    </recommendedName>
</protein>
<dbReference type="Gene3D" id="1.10.10.60">
    <property type="entry name" value="Homeodomain-like"/>
    <property type="match status" value="1"/>
</dbReference>
<accession>A0ABW2EIJ1</accession>
<evidence type="ECO:0000313" key="2">
    <source>
        <dbReference type="EMBL" id="MFC7060635.1"/>
    </source>
</evidence>
<evidence type="ECO:0000256" key="1">
    <source>
        <dbReference type="SAM" id="Phobius"/>
    </source>
</evidence>
<organism evidence="2 3">
    <name type="scientific">Halobacillus seohaensis</name>
    <dbReference type="NCBI Taxonomy" id="447421"/>
    <lineage>
        <taxon>Bacteria</taxon>
        <taxon>Bacillati</taxon>
        <taxon>Bacillota</taxon>
        <taxon>Bacilli</taxon>
        <taxon>Bacillales</taxon>
        <taxon>Bacillaceae</taxon>
        <taxon>Halobacillus</taxon>
    </lineage>
</organism>
<dbReference type="Proteomes" id="UP001596410">
    <property type="component" value="Unassembled WGS sequence"/>
</dbReference>
<keyword evidence="1" id="KW-1133">Transmembrane helix</keyword>
<keyword evidence="3" id="KW-1185">Reference proteome</keyword>
<name>A0ABW2EIJ1_9BACI</name>
<sequence>MIPTLITLISIGIVLFIASFFMNDRLKDVEDQVEQLSIQVMQDTYQIKKKLNVLEEELLSEDLTEEILKQPRPAQSNKPPLVKTIQSMYQGGFSVERIAKETNLSEHDVQSMVRQSNVKGVSR</sequence>